<evidence type="ECO:0000313" key="8">
    <source>
        <dbReference type="Proteomes" id="UP000503278"/>
    </source>
</evidence>
<proteinExistence type="predicted"/>
<dbReference type="InterPro" id="IPR036909">
    <property type="entry name" value="Cyt_c-like_dom_sf"/>
</dbReference>
<dbReference type="EMBL" id="CP051682">
    <property type="protein sequence ID" value="QJD97861.1"/>
    <property type="molecule type" value="Genomic_DNA"/>
</dbReference>
<evidence type="ECO:0000256" key="2">
    <source>
        <dbReference type="ARBA" id="ARBA00022723"/>
    </source>
</evidence>
<evidence type="ECO:0000259" key="6">
    <source>
        <dbReference type="PROSITE" id="PS51007"/>
    </source>
</evidence>
<gene>
    <name evidence="7" type="ORF">HH214_19250</name>
</gene>
<dbReference type="GO" id="GO:0046872">
    <property type="term" value="F:metal ion binding"/>
    <property type="evidence" value="ECO:0007669"/>
    <property type="project" value="UniProtKB-KW"/>
</dbReference>
<organism evidence="7 8">
    <name type="scientific">Mucilaginibacter robiniae</name>
    <dbReference type="NCBI Taxonomy" id="2728022"/>
    <lineage>
        <taxon>Bacteria</taxon>
        <taxon>Pseudomonadati</taxon>
        <taxon>Bacteroidota</taxon>
        <taxon>Sphingobacteriia</taxon>
        <taxon>Sphingobacteriales</taxon>
        <taxon>Sphingobacteriaceae</taxon>
        <taxon>Mucilaginibacter</taxon>
    </lineage>
</organism>
<keyword evidence="3 4" id="KW-0408">Iron</keyword>
<dbReference type="KEGG" id="mrob:HH214_19250"/>
<dbReference type="PANTHER" id="PTHR35008:SF4">
    <property type="entry name" value="BLL4482 PROTEIN"/>
    <property type="match status" value="1"/>
</dbReference>
<dbReference type="PROSITE" id="PS51007">
    <property type="entry name" value="CYTC"/>
    <property type="match status" value="1"/>
</dbReference>
<keyword evidence="8" id="KW-1185">Reference proteome</keyword>
<dbReference type="Proteomes" id="UP000503278">
    <property type="component" value="Chromosome"/>
</dbReference>
<accession>A0A7L5E4A4</accession>
<evidence type="ECO:0000256" key="5">
    <source>
        <dbReference type="SAM" id="SignalP"/>
    </source>
</evidence>
<dbReference type="PANTHER" id="PTHR35008">
    <property type="entry name" value="BLL4482 PROTEIN-RELATED"/>
    <property type="match status" value="1"/>
</dbReference>
<dbReference type="Pfam" id="PF00034">
    <property type="entry name" value="Cytochrom_C"/>
    <property type="match status" value="1"/>
</dbReference>
<dbReference type="InterPro" id="IPR009056">
    <property type="entry name" value="Cyt_c-like_dom"/>
</dbReference>
<evidence type="ECO:0000256" key="3">
    <source>
        <dbReference type="ARBA" id="ARBA00023004"/>
    </source>
</evidence>
<dbReference type="AlphaFoldDB" id="A0A7L5E4A4"/>
<name>A0A7L5E4A4_9SPHI</name>
<keyword evidence="5" id="KW-0732">Signal</keyword>
<dbReference type="GO" id="GO:0020037">
    <property type="term" value="F:heme binding"/>
    <property type="evidence" value="ECO:0007669"/>
    <property type="project" value="InterPro"/>
</dbReference>
<keyword evidence="2 4" id="KW-0479">Metal-binding</keyword>
<evidence type="ECO:0000313" key="7">
    <source>
        <dbReference type="EMBL" id="QJD97861.1"/>
    </source>
</evidence>
<evidence type="ECO:0000256" key="4">
    <source>
        <dbReference type="PROSITE-ProRule" id="PRU00433"/>
    </source>
</evidence>
<reference evidence="7 8" key="1">
    <citation type="submission" date="2020-04" db="EMBL/GenBank/DDBJ databases">
        <title>Genome sequencing of novel species.</title>
        <authorList>
            <person name="Heo J."/>
            <person name="Kim S.-J."/>
            <person name="Kim J.-S."/>
            <person name="Hong S.-B."/>
            <person name="Kwon S.-W."/>
        </authorList>
    </citation>
    <scope>NUCLEOTIDE SEQUENCE [LARGE SCALE GENOMIC DNA]</scope>
    <source>
        <strain evidence="7 8">F39-2</strain>
    </source>
</reference>
<dbReference type="PROSITE" id="PS51257">
    <property type="entry name" value="PROKAR_LIPOPROTEIN"/>
    <property type="match status" value="1"/>
</dbReference>
<evidence type="ECO:0000256" key="1">
    <source>
        <dbReference type="ARBA" id="ARBA00022617"/>
    </source>
</evidence>
<sequence length="138" mass="15375">MKSILTFFALAACLILFFACQNEKQIEFNRYYASGQVVYQTRCQNCHGAKGEGLAALIPPLTDSIYLKSHKDDLACYVQNGLKDSIVVHQKSYSGQMPSVDLAPVEIAQVLTYIQNSFGNKLGLYNVEQVNNNLTKCK</sequence>
<dbReference type="SUPFAM" id="SSF46626">
    <property type="entry name" value="Cytochrome c"/>
    <property type="match status" value="1"/>
</dbReference>
<feature type="signal peptide" evidence="5">
    <location>
        <begin position="1"/>
        <end position="24"/>
    </location>
</feature>
<dbReference type="GO" id="GO:0009055">
    <property type="term" value="F:electron transfer activity"/>
    <property type="evidence" value="ECO:0007669"/>
    <property type="project" value="InterPro"/>
</dbReference>
<protein>
    <submittedName>
        <fullName evidence="7">Cytochrome c</fullName>
    </submittedName>
</protein>
<keyword evidence="1 4" id="KW-0349">Heme</keyword>
<feature type="chain" id="PRO_5029723842" evidence="5">
    <location>
        <begin position="25"/>
        <end position="138"/>
    </location>
</feature>
<feature type="domain" description="Cytochrome c" evidence="6">
    <location>
        <begin position="30"/>
        <end position="118"/>
    </location>
</feature>
<dbReference type="InterPro" id="IPR051459">
    <property type="entry name" value="Cytochrome_c-type_DH"/>
</dbReference>
<dbReference type="RefSeq" id="WP_169610412.1">
    <property type="nucleotide sequence ID" value="NZ_CP051682.1"/>
</dbReference>
<dbReference type="Gene3D" id="1.10.760.10">
    <property type="entry name" value="Cytochrome c-like domain"/>
    <property type="match status" value="1"/>
</dbReference>